<evidence type="ECO:0000256" key="1">
    <source>
        <dbReference type="ARBA" id="ARBA00007130"/>
    </source>
</evidence>
<proteinExistence type="inferred from homology"/>
<comment type="similarity">
    <text evidence="1">Belongs to the ATG101 family.</text>
</comment>
<dbReference type="AlphaFoldDB" id="A0A9P6ZHR9"/>
<dbReference type="GO" id="GO:1990316">
    <property type="term" value="C:Atg1/ULK1 kinase complex"/>
    <property type="evidence" value="ECO:0007669"/>
    <property type="project" value="TreeGrafter"/>
</dbReference>
<accession>A0A9P6ZHR9</accession>
<keyword evidence="3" id="KW-0072">Autophagy</keyword>
<evidence type="ECO:0000313" key="5">
    <source>
        <dbReference type="Proteomes" id="UP000714275"/>
    </source>
</evidence>
<sequence length="151" mass="17004">MLAQILDGHSATEVLTAIFHSILFPRLFGAVKPQTFEVLDVTMSRVSDPEIEQLLTEKVDIFWKGIESGANQRGQMIVTFPEKKAKKSWFQDRRHEFNANLALTLLKALNVMLTHTSSERRRTAVPLIKNATGIFPFQIKIAVKVGEVELG</sequence>
<dbReference type="InterPro" id="IPR012445">
    <property type="entry name" value="ATG101"/>
</dbReference>
<dbReference type="EMBL" id="JABBWD010000098">
    <property type="protein sequence ID" value="KAG1766219.1"/>
    <property type="molecule type" value="Genomic_DNA"/>
</dbReference>
<name>A0A9P6ZHR9_9AGAM</name>
<dbReference type="GO" id="GO:0000045">
    <property type="term" value="P:autophagosome assembly"/>
    <property type="evidence" value="ECO:0007669"/>
    <property type="project" value="TreeGrafter"/>
</dbReference>
<dbReference type="PANTHER" id="PTHR13292:SF0">
    <property type="entry name" value="AUTOPHAGY-RELATED PROTEIN 101"/>
    <property type="match status" value="1"/>
</dbReference>
<evidence type="ECO:0000256" key="2">
    <source>
        <dbReference type="ARBA" id="ARBA00018874"/>
    </source>
</evidence>
<dbReference type="GO" id="GO:0000407">
    <property type="term" value="C:phagophore assembly site"/>
    <property type="evidence" value="ECO:0007669"/>
    <property type="project" value="TreeGrafter"/>
</dbReference>
<keyword evidence="5" id="KW-1185">Reference proteome</keyword>
<dbReference type="PANTHER" id="PTHR13292">
    <property type="entry name" value="AUTOPHAGY-RELATED PROTEIN 101"/>
    <property type="match status" value="1"/>
</dbReference>
<organism evidence="4 5">
    <name type="scientific">Suillus placidus</name>
    <dbReference type="NCBI Taxonomy" id="48579"/>
    <lineage>
        <taxon>Eukaryota</taxon>
        <taxon>Fungi</taxon>
        <taxon>Dikarya</taxon>
        <taxon>Basidiomycota</taxon>
        <taxon>Agaricomycotina</taxon>
        <taxon>Agaricomycetes</taxon>
        <taxon>Agaricomycetidae</taxon>
        <taxon>Boletales</taxon>
        <taxon>Suillineae</taxon>
        <taxon>Suillaceae</taxon>
        <taxon>Suillus</taxon>
    </lineage>
</organism>
<gene>
    <name evidence="4" type="ORF">EV702DRAFT_1182358</name>
</gene>
<dbReference type="GO" id="GO:0019901">
    <property type="term" value="F:protein kinase binding"/>
    <property type="evidence" value="ECO:0007669"/>
    <property type="project" value="TreeGrafter"/>
</dbReference>
<evidence type="ECO:0000256" key="3">
    <source>
        <dbReference type="ARBA" id="ARBA00023006"/>
    </source>
</evidence>
<comment type="caution">
    <text evidence="4">The sequence shown here is derived from an EMBL/GenBank/DDBJ whole genome shotgun (WGS) entry which is preliminary data.</text>
</comment>
<dbReference type="Proteomes" id="UP000714275">
    <property type="component" value="Unassembled WGS sequence"/>
</dbReference>
<dbReference type="Pfam" id="PF07855">
    <property type="entry name" value="ATG101"/>
    <property type="match status" value="1"/>
</dbReference>
<reference evidence="4" key="1">
    <citation type="journal article" date="2020" name="New Phytol.">
        <title>Comparative genomics reveals dynamic genome evolution in host specialist ectomycorrhizal fungi.</title>
        <authorList>
            <person name="Lofgren L.A."/>
            <person name="Nguyen N.H."/>
            <person name="Vilgalys R."/>
            <person name="Ruytinx J."/>
            <person name="Liao H.L."/>
            <person name="Branco S."/>
            <person name="Kuo A."/>
            <person name="LaButti K."/>
            <person name="Lipzen A."/>
            <person name="Andreopoulos W."/>
            <person name="Pangilinan J."/>
            <person name="Riley R."/>
            <person name="Hundley H."/>
            <person name="Na H."/>
            <person name="Barry K."/>
            <person name="Grigoriev I.V."/>
            <person name="Stajich J.E."/>
            <person name="Kennedy P.G."/>
        </authorList>
    </citation>
    <scope>NUCLEOTIDE SEQUENCE</scope>
    <source>
        <strain evidence="4">DOB743</strain>
    </source>
</reference>
<evidence type="ECO:0000313" key="4">
    <source>
        <dbReference type="EMBL" id="KAG1766219.1"/>
    </source>
</evidence>
<dbReference type="OrthoDB" id="10259639at2759"/>
<protein>
    <recommendedName>
        <fullName evidence="2">Autophagy-related protein 101</fullName>
    </recommendedName>
</protein>